<proteinExistence type="predicted"/>
<name>A0A7R9CKL9_TIMCR</name>
<evidence type="ECO:0000313" key="1">
    <source>
        <dbReference type="EMBL" id="CAD7397916.1"/>
    </source>
</evidence>
<dbReference type="EMBL" id="OC317601">
    <property type="protein sequence ID" value="CAD7397916.1"/>
    <property type="molecule type" value="Genomic_DNA"/>
</dbReference>
<dbReference type="AlphaFoldDB" id="A0A7R9CKL9"/>
<sequence>MYHGIVDGASYRIGIAEKAYVWKYHFS</sequence>
<gene>
    <name evidence="1" type="ORF">TCEB3V08_LOCUS4260</name>
</gene>
<organism evidence="1">
    <name type="scientific">Timema cristinae</name>
    <name type="common">Walking stick</name>
    <dbReference type="NCBI Taxonomy" id="61476"/>
    <lineage>
        <taxon>Eukaryota</taxon>
        <taxon>Metazoa</taxon>
        <taxon>Ecdysozoa</taxon>
        <taxon>Arthropoda</taxon>
        <taxon>Hexapoda</taxon>
        <taxon>Insecta</taxon>
        <taxon>Pterygota</taxon>
        <taxon>Neoptera</taxon>
        <taxon>Polyneoptera</taxon>
        <taxon>Phasmatodea</taxon>
        <taxon>Timematodea</taxon>
        <taxon>Timematoidea</taxon>
        <taxon>Timematidae</taxon>
        <taxon>Timema</taxon>
    </lineage>
</organism>
<reference evidence="1" key="1">
    <citation type="submission" date="2020-11" db="EMBL/GenBank/DDBJ databases">
        <authorList>
            <person name="Tran Van P."/>
        </authorList>
    </citation>
    <scope>NUCLEOTIDE SEQUENCE</scope>
</reference>
<accession>A0A7R9CKL9</accession>
<protein>
    <submittedName>
        <fullName evidence="1">Uncharacterized protein</fullName>
    </submittedName>
</protein>